<organism evidence="7 8">
    <name type="scientific">Bubo bubo</name>
    <name type="common">Eurasian eagle-owl</name>
    <name type="synonym">Strix bubo</name>
    <dbReference type="NCBI Taxonomy" id="30461"/>
    <lineage>
        <taxon>Eukaryota</taxon>
        <taxon>Metazoa</taxon>
        <taxon>Chordata</taxon>
        <taxon>Craniata</taxon>
        <taxon>Vertebrata</taxon>
        <taxon>Euteleostomi</taxon>
        <taxon>Archelosauria</taxon>
        <taxon>Archosauria</taxon>
        <taxon>Dinosauria</taxon>
        <taxon>Saurischia</taxon>
        <taxon>Theropoda</taxon>
        <taxon>Coelurosauria</taxon>
        <taxon>Aves</taxon>
        <taxon>Neognathae</taxon>
        <taxon>Neoaves</taxon>
        <taxon>Telluraves</taxon>
        <taxon>Strigiformes</taxon>
        <taxon>Strigidae</taxon>
        <taxon>Bubo</taxon>
    </lineage>
</organism>
<evidence type="ECO:0000256" key="5">
    <source>
        <dbReference type="SAM" id="Phobius"/>
    </source>
</evidence>
<reference evidence="7" key="1">
    <citation type="submission" date="2025-08" db="UniProtKB">
        <authorList>
            <consortium name="Ensembl"/>
        </authorList>
    </citation>
    <scope>IDENTIFICATION</scope>
</reference>
<dbReference type="PANTHER" id="PTHR46121">
    <property type="entry name" value="STEROIDOGENIC ACUTE REGULATORY PROTEIN-LIKE"/>
    <property type="match status" value="1"/>
</dbReference>
<dbReference type="GO" id="GO:0030301">
    <property type="term" value="P:cholesterol transport"/>
    <property type="evidence" value="ECO:0007669"/>
    <property type="project" value="TreeGrafter"/>
</dbReference>
<keyword evidence="5" id="KW-1133">Transmembrane helix</keyword>
<dbReference type="GO" id="GO:0099044">
    <property type="term" value="P:vesicle tethering to endoplasmic reticulum"/>
    <property type="evidence" value="ECO:0007669"/>
    <property type="project" value="TreeGrafter"/>
</dbReference>
<evidence type="ECO:0000313" key="8">
    <source>
        <dbReference type="Proteomes" id="UP000694567"/>
    </source>
</evidence>
<evidence type="ECO:0000259" key="6">
    <source>
        <dbReference type="PROSITE" id="PS51439"/>
    </source>
</evidence>
<dbReference type="PROSITE" id="PS51439">
    <property type="entry name" value="MENTAL"/>
    <property type="match status" value="1"/>
</dbReference>
<dbReference type="InterPro" id="IPR019498">
    <property type="entry name" value="MENTAL"/>
</dbReference>
<feature type="transmembrane region" description="Helical" evidence="5">
    <location>
        <begin position="51"/>
        <end position="69"/>
    </location>
</feature>
<accession>A0A8C0FK44</accession>
<comment type="similarity">
    <text evidence="2">Belongs to the STARD3 family.</text>
</comment>
<feature type="transmembrane region" description="Helical" evidence="5">
    <location>
        <begin position="99"/>
        <end position="117"/>
    </location>
</feature>
<dbReference type="AlphaFoldDB" id="A0A8C0FK44"/>
<reference evidence="7" key="2">
    <citation type="submission" date="2025-09" db="UniProtKB">
        <authorList>
            <consortium name="Ensembl"/>
        </authorList>
    </citation>
    <scope>IDENTIFICATION</scope>
</reference>
<evidence type="ECO:0000313" key="7">
    <source>
        <dbReference type="Ensembl" id="ENSBOBP00000020654.1"/>
    </source>
</evidence>
<dbReference type="PANTHER" id="PTHR46121:SF2">
    <property type="entry name" value="STAR-RELATED LIPID TRANSFER PROTEIN 3"/>
    <property type="match status" value="1"/>
</dbReference>
<dbReference type="InterPro" id="IPR051869">
    <property type="entry name" value="STARD3"/>
</dbReference>
<dbReference type="GO" id="GO:0005765">
    <property type="term" value="C:lysosomal membrane"/>
    <property type="evidence" value="ECO:0007669"/>
    <property type="project" value="TreeGrafter"/>
</dbReference>
<dbReference type="GO" id="GO:0140284">
    <property type="term" value="C:endoplasmic reticulum-endosome membrane contact site"/>
    <property type="evidence" value="ECO:0007669"/>
    <property type="project" value="TreeGrafter"/>
</dbReference>
<sequence length="210" mass="23995">MSKPTDLQHDLERSLPAIASISTSFSQSQGFSPYCYFSPEKRKAISDVRRTFCLFVTFDLLFISLLWIIELNVSRGKQIRGNLENEIINYNFKTSFFDIFVLAFFRFFVLLLAYAIVKLRHWWVIALLTKGAFGYLLPIVSFVIAWLETWFLDFKVLTQEAEEERLGQMPGGLLDSPSLDICLQIWAGDLSGRIPSVANTLQGRGVSYAL</sequence>
<evidence type="ECO:0000256" key="3">
    <source>
        <dbReference type="ARBA" id="ARBA00022692"/>
    </source>
</evidence>
<evidence type="ECO:0000256" key="4">
    <source>
        <dbReference type="ARBA" id="ARBA00023136"/>
    </source>
</evidence>
<comment type="subcellular location">
    <subcellularLocation>
        <location evidence="1">Late endosome membrane</location>
        <topology evidence="1">Multi-pass membrane protein</topology>
    </subcellularLocation>
</comment>
<dbReference type="Proteomes" id="UP000694567">
    <property type="component" value="Unplaced"/>
</dbReference>
<evidence type="ECO:0000256" key="2">
    <source>
        <dbReference type="ARBA" id="ARBA00010909"/>
    </source>
</evidence>
<protein>
    <submittedName>
        <fullName evidence="7">StAR related lipid transfer domain containing 3</fullName>
    </submittedName>
</protein>
<dbReference type="GO" id="GO:0031902">
    <property type="term" value="C:late endosome membrane"/>
    <property type="evidence" value="ECO:0007669"/>
    <property type="project" value="UniProtKB-SubCell"/>
</dbReference>
<feature type="transmembrane region" description="Helical" evidence="5">
    <location>
        <begin position="124"/>
        <end position="147"/>
    </location>
</feature>
<name>A0A8C0FK44_BUBBB</name>
<dbReference type="GO" id="GO:0005789">
    <property type="term" value="C:endoplasmic reticulum membrane"/>
    <property type="evidence" value="ECO:0007669"/>
    <property type="project" value="TreeGrafter"/>
</dbReference>
<keyword evidence="4 5" id="KW-0472">Membrane</keyword>
<evidence type="ECO:0000256" key="1">
    <source>
        <dbReference type="ARBA" id="ARBA00004107"/>
    </source>
</evidence>
<keyword evidence="8" id="KW-1185">Reference proteome</keyword>
<feature type="domain" description="MENTAL" evidence="6">
    <location>
        <begin position="45"/>
        <end position="200"/>
    </location>
</feature>
<keyword evidence="3 5" id="KW-0812">Transmembrane</keyword>
<dbReference type="GO" id="GO:0015485">
    <property type="term" value="F:cholesterol binding"/>
    <property type="evidence" value="ECO:0007669"/>
    <property type="project" value="TreeGrafter"/>
</dbReference>
<proteinExistence type="inferred from homology"/>
<dbReference type="Ensembl" id="ENSBOBT00000021131.1">
    <property type="protein sequence ID" value="ENSBOBP00000020654.1"/>
    <property type="gene ID" value="ENSBOBG00000012571.1"/>
</dbReference>
<dbReference type="Pfam" id="PF10457">
    <property type="entry name" value="MENTAL"/>
    <property type="match status" value="1"/>
</dbReference>